<evidence type="ECO:0000256" key="1">
    <source>
        <dbReference type="ARBA" id="ARBA00006484"/>
    </source>
</evidence>
<dbReference type="InterPro" id="IPR002347">
    <property type="entry name" value="SDR_fam"/>
</dbReference>
<dbReference type="InterPro" id="IPR036291">
    <property type="entry name" value="NAD(P)-bd_dom_sf"/>
</dbReference>
<dbReference type="PANTHER" id="PTHR24320:SF148">
    <property type="entry name" value="NAD(P)-BINDING ROSSMANN-FOLD SUPERFAMILY PROTEIN"/>
    <property type="match status" value="1"/>
</dbReference>
<gene>
    <name evidence="4" type="ORF">Poli38472_003754</name>
</gene>
<evidence type="ECO:0000256" key="2">
    <source>
        <dbReference type="ARBA" id="ARBA00023002"/>
    </source>
</evidence>
<dbReference type="Pfam" id="PF00106">
    <property type="entry name" value="adh_short"/>
    <property type="match status" value="1"/>
</dbReference>
<dbReference type="CDD" id="cd05327">
    <property type="entry name" value="retinol-DH_like_SDR_c_like"/>
    <property type="match status" value="1"/>
</dbReference>
<dbReference type="EMBL" id="SPLM01000036">
    <property type="protein sequence ID" value="TMW65989.1"/>
    <property type="molecule type" value="Genomic_DNA"/>
</dbReference>
<dbReference type="Gene3D" id="3.40.50.720">
    <property type="entry name" value="NAD(P)-binding Rossmann-like Domain"/>
    <property type="match status" value="1"/>
</dbReference>
<dbReference type="AlphaFoldDB" id="A0A8K1CMU5"/>
<evidence type="ECO:0000313" key="4">
    <source>
        <dbReference type="EMBL" id="TMW65989.1"/>
    </source>
</evidence>
<keyword evidence="5" id="KW-1185">Reference proteome</keyword>
<name>A0A8K1CMU5_PYTOL</name>
<reference evidence="4" key="1">
    <citation type="submission" date="2019-03" db="EMBL/GenBank/DDBJ databases">
        <title>Long read genome sequence of the mycoparasitic Pythium oligandrum ATCC 38472 isolated from sugarbeet rhizosphere.</title>
        <authorList>
            <person name="Gaulin E."/>
        </authorList>
    </citation>
    <scope>NUCLEOTIDE SEQUENCE</scope>
    <source>
        <strain evidence="4">ATCC 38472_TT</strain>
    </source>
</reference>
<comment type="similarity">
    <text evidence="1 3">Belongs to the short-chain dehydrogenases/reductases (SDR) family.</text>
</comment>
<keyword evidence="2" id="KW-0560">Oxidoreductase</keyword>
<dbReference type="NCBIfam" id="NF004846">
    <property type="entry name" value="PRK06197.1"/>
    <property type="match status" value="1"/>
</dbReference>
<proteinExistence type="inferred from homology"/>
<evidence type="ECO:0000256" key="3">
    <source>
        <dbReference type="RuleBase" id="RU000363"/>
    </source>
</evidence>
<dbReference type="PRINTS" id="PR00080">
    <property type="entry name" value="SDRFAMILY"/>
</dbReference>
<dbReference type="PANTHER" id="PTHR24320">
    <property type="entry name" value="RETINOL DEHYDROGENASE"/>
    <property type="match status" value="1"/>
</dbReference>
<comment type="caution">
    <text evidence="4">The sequence shown here is derived from an EMBL/GenBank/DDBJ whole genome shotgun (WGS) entry which is preliminary data.</text>
</comment>
<dbReference type="PRINTS" id="PR00081">
    <property type="entry name" value="GDHRDH"/>
</dbReference>
<protein>
    <submittedName>
        <fullName evidence="4">Uncharacterized protein</fullName>
    </submittedName>
</protein>
<dbReference type="OrthoDB" id="60138at2759"/>
<organism evidence="4 5">
    <name type="scientific">Pythium oligandrum</name>
    <name type="common">Mycoparasitic fungus</name>
    <dbReference type="NCBI Taxonomy" id="41045"/>
    <lineage>
        <taxon>Eukaryota</taxon>
        <taxon>Sar</taxon>
        <taxon>Stramenopiles</taxon>
        <taxon>Oomycota</taxon>
        <taxon>Peronosporomycetes</taxon>
        <taxon>Pythiales</taxon>
        <taxon>Pythiaceae</taxon>
        <taxon>Pythium</taxon>
    </lineage>
</organism>
<dbReference type="SUPFAM" id="SSF51735">
    <property type="entry name" value="NAD(P)-binding Rossmann-fold domains"/>
    <property type="match status" value="1"/>
</dbReference>
<evidence type="ECO:0000313" key="5">
    <source>
        <dbReference type="Proteomes" id="UP000794436"/>
    </source>
</evidence>
<dbReference type="Proteomes" id="UP000794436">
    <property type="component" value="Unassembled WGS sequence"/>
</dbReference>
<dbReference type="GO" id="GO:0016491">
    <property type="term" value="F:oxidoreductase activity"/>
    <property type="evidence" value="ECO:0007669"/>
    <property type="project" value="UniProtKB-KW"/>
</dbReference>
<accession>A0A8K1CMU5</accession>
<sequence>MSANSVPDKWDATRIQSLKNKLAVITGANSGVGYETALELARKGADVVLACRSEAKGAEAVEKIQQELAKTADAGKVEFMKLDVSDLSSVKNFSEEFRKTHERLDLLINNAGIMAVPYSKTVDGLESQMATNHLGHFALTAQLFDVLKASSPSRIVNVSSLAHRDAREFDEKLLDADEKKYDTWSVYANSKLANILTTAELTRRMEASGVTGVTAVTCHPGLVASNLYIAPVEANSGIQSFIWRIKRNLPVYQSAQMGALPTLYAATAPSVTNNQFFGPRGFKTFSGYPTLEDPSKASKSVDAARKMWETSEKLTGVKFEVTK</sequence>